<evidence type="ECO:0000256" key="4">
    <source>
        <dbReference type="SAM" id="MobiDB-lite"/>
    </source>
</evidence>
<keyword evidence="1" id="KW-0805">Transcription regulation</keyword>
<accession>A0A1H2PVD8</accession>
<evidence type="ECO:0000256" key="1">
    <source>
        <dbReference type="ARBA" id="ARBA00023015"/>
    </source>
</evidence>
<feature type="compositionally biased region" description="Basic and acidic residues" evidence="4">
    <location>
        <begin position="10"/>
        <end position="19"/>
    </location>
</feature>
<dbReference type="GO" id="GO:0003677">
    <property type="term" value="F:DNA binding"/>
    <property type="evidence" value="ECO:0007669"/>
    <property type="project" value="UniProtKB-KW"/>
</dbReference>
<dbReference type="GO" id="GO:0003700">
    <property type="term" value="F:DNA-binding transcription factor activity"/>
    <property type="evidence" value="ECO:0007669"/>
    <property type="project" value="TreeGrafter"/>
</dbReference>
<protein>
    <submittedName>
        <fullName evidence="7">DNA-binding transcriptional regulator, IclR family</fullName>
    </submittedName>
</protein>
<dbReference type="InterPro" id="IPR036390">
    <property type="entry name" value="WH_DNA-bd_sf"/>
</dbReference>
<organism evidence="7 8">
    <name type="scientific">Chitinasiproducens palmae</name>
    <dbReference type="NCBI Taxonomy" id="1770053"/>
    <lineage>
        <taxon>Bacteria</taxon>
        <taxon>Pseudomonadati</taxon>
        <taxon>Pseudomonadota</taxon>
        <taxon>Betaproteobacteria</taxon>
        <taxon>Burkholderiales</taxon>
        <taxon>Burkholderiaceae</taxon>
        <taxon>Chitinasiproducens</taxon>
    </lineage>
</organism>
<dbReference type="InterPro" id="IPR005471">
    <property type="entry name" value="Tscrpt_reg_IclR_N"/>
</dbReference>
<dbReference type="InterPro" id="IPR029016">
    <property type="entry name" value="GAF-like_dom_sf"/>
</dbReference>
<gene>
    <name evidence="7" type="ORF">SAMN05216551_115117</name>
</gene>
<dbReference type="AlphaFoldDB" id="A0A1H2PVD8"/>
<dbReference type="GO" id="GO:0045892">
    <property type="term" value="P:negative regulation of DNA-templated transcription"/>
    <property type="evidence" value="ECO:0007669"/>
    <property type="project" value="TreeGrafter"/>
</dbReference>
<dbReference type="PANTHER" id="PTHR30136:SF34">
    <property type="entry name" value="TRANSCRIPTIONAL REGULATOR"/>
    <property type="match status" value="1"/>
</dbReference>
<dbReference type="PROSITE" id="PS51077">
    <property type="entry name" value="HTH_ICLR"/>
    <property type="match status" value="1"/>
</dbReference>
<evidence type="ECO:0000256" key="2">
    <source>
        <dbReference type="ARBA" id="ARBA00023125"/>
    </source>
</evidence>
<dbReference type="InterPro" id="IPR036388">
    <property type="entry name" value="WH-like_DNA-bd_sf"/>
</dbReference>
<dbReference type="PANTHER" id="PTHR30136">
    <property type="entry name" value="HELIX-TURN-HELIX TRANSCRIPTIONAL REGULATOR, ICLR FAMILY"/>
    <property type="match status" value="1"/>
</dbReference>
<dbReference type="InterPro" id="IPR050707">
    <property type="entry name" value="HTH_MetabolicPath_Reg"/>
</dbReference>
<dbReference type="SUPFAM" id="SSF55781">
    <property type="entry name" value="GAF domain-like"/>
    <property type="match status" value="1"/>
</dbReference>
<dbReference type="SUPFAM" id="SSF46785">
    <property type="entry name" value="Winged helix' DNA-binding domain"/>
    <property type="match status" value="1"/>
</dbReference>
<evidence type="ECO:0000313" key="8">
    <source>
        <dbReference type="Proteomes" id="UP000243719"/>
    </source>
</evidence>
<keyword evidence="3" id="KW-0804">Transcription</keyword>
<dbReference type="Proteomes" id="UP000243719">
    <property type="component" value="Unassembled WGS sequence"/>
</dbReference>
<dbReference type="Gene3D" id="3.30.450.40">
    <property type="match status" value="1"/>
</dbReference>
<feature type="region of interest" description="Disordered" evidence="4">
    <location>
        <begin position="1"/>
        <end position="25"/>
    </location>
</feature>
<name>A0A1H2PVD8_9BURK</name>
<evidence type="ECO:0000259" key="5">
    <source>
        <dbReference type="PROSITE" id="PS51077"/>
    </source>
</evidence>
<dbReference type="Gene3D" id="1.10.10.10">
    <property type="entry name" value="Winged helix-like DNA-binding domain superfamily/Winged helix DNA-binding domain"/>
    <property type="match status" value="1"/>
</dbReference>
<dbReference type="InterPro" id="IPR014757">
    <property type="entry name" value="Tscrpt_reg_IclR_C"/>
</dbReference>
<evidence type="ECO:0000256" key="3">
    <source>
        <dbReference type="ARBA" id="ARBA00023163"/>
    </source>
</evidence>
<reference evidence="8" key="1">
    <citation type="submission" date="2016-09" db="EMBL/GenBank/DDBJ databases">
        <authorList>
            <person name="Varghese N."/>
            <person name="Submissions S."/>
        </authorList>
    </citation>
    <scope>NUCLEOTIDE SEQUENCE [LARGE SCALE GENOMIC DNA]</scope>
    <source>
        <strain evidence="8">JS23</strain>
    </source>
</reference>
<proteinExistence type="predicted"/>
<dbReference type="RefSeq" id="WP_091912678.1">
    <property type="nucleotide sequence ID" value="NZ_FNLO01000015.1"/>
</dbReference>
<dbReference type="STRING" id="1770053.SAMN05216551_115117"/>
<dbReference type="Pfam" id="PF01614">
    <property type="entry name" value="IclR_C"/>
    <property type="match status" value="1"/>
</dbReference>
<dbReference type="OrthoDB" id="5401369at2"/>
<dbReference type="Pfam" id="PF09339">
    <property type="entry name" value="HTH_IclR"/>
    <property type="match status" value="1"/>
</dbReference>
<feature type="domain" description="IclR-ED" evidence="6">
    <location>
        <begin position="98"/>
        <end position="276"/>
    </location>
</feature>
<dbReference type="PROSITE" id="PS51078">
    <property type="entry name" value="ICLR_ED"/>
    <property type="match status" value="1"/>
</dbReference>
<dbReference type="EMBL" id="FNLO01000015">
    <property type="protein sequence ID" value="SDV51210.1"/>
    <property type="molecule type" value="Genomic_DNA"/>
</dbReference>
<keyword evidence="2 7" id="KW-0238">DNA-binding</keyword>
<keyword evidence="8" id="KW-1185">Reference proteome</keyword>
<sequence>MAEIASLAGRDAHDRRPRSAAEAADVPGDDAAAQLISPVLRGMRLLRYVASGGVTANLSEAARQTGINRVTLARLLDTFVHDGTLEAIAGGGHRIGTGLLTLAADALAAESPARLCRRALAGLAGELGLSAYLAVLDGADVVFRLNHMPDAALVTQIRIGSRVPALRVAPGRVLVAFHADAERTFEALTAGSDEAERAALRAALARDREHGHAWSFGGLEADIDACAVPVRDADGHALAAISVAGPAASLRAPAQRAQVEAALAQASQTLSSWLAAAPHDRFFL</sequence>
<evidence type="ECO:0000259" key="6">
    <source>
        <dbReference type="PROSITE" id="PS51078"/>
    </source>
</evidence>
<feature type="domain" description="HTH iclR-type" evidence="5">
    <location>
        <begin position="36"/>
        <end position="97"/>
    </location>
</feature>
<evidence type="ECO:0000313" key="7">
    <source>
        <dbReference type="EMBL" id="SDV51210.1"/>
    </source>
</evidence>